<feature type="region of interest" description="Disordered" evidence="1">
    <location>
        <begin position="149"/>
        <end position="179"/>
    </location>
</feature>
<keyword evidence="3" id="KW-1185">Reference proteome</keyword>
<name>A0ABQ9IC23_9NEOP</name>
<comment type="caution">
    <text evidence="2">The sequence shown here is derived from an EMBL/GenBank/DDBJ whole genome shotgun (WGS) entry which is preliminary data.</text>
</comment>
<organism evidence="2 3">
    <name type="scientific">Dryococelus australis</name>
    <dbReference type="NCBI Taxonomy" id="614101"/>
    <lineage>
        <taxon>Eukaryota</taxon>
        <taxon>Metazoa</taxon>
        <taxon>Ecdysozoa</taxon>
        <taxon>Arthropoda</taxon>
        <taxon>Hexapoda</taxon>
        <taxon>Insecta</taxon>
        <taxon>Pterygota</taxon>
        <taxon>Neoptera</taxon>
        <taxon>Polyneoptera</taxon>
        <taxon>Phasmatodea</taxon>
        <taxon>Verophasmatodea</taxon>
        <taxon>Anareolatae</taxon>
        <taxon>Phasmatidae</taxon>
        <taxon>Eurycanthinae</taxon>
        <taxon>Dryococelus</taxon>
    </lineage>
</organism>
<reference evidence="2 3" key="1">
    <citation type="submission" date="2023-02" db="EMBL/GenBank/DDBJ databases">
        <title>LHISI_Scaffold_Assembly.</title>
        <authorList>
            <person name="Stuart O.P."/>
            <person name="Cleave R."/>
            <person name="Magrath M.J.L."/>
            <person name="Mikheyev A.S."/>
        </authorList>
    </citation>
    <scope>NUCLEOTIDE SEQUENCE [LARGE SCALE GENOMIC DNA]</scope>
    <source>
        <strain evidence="2">Daus_M_001</strain>
        <tissue evidence="2">Leg muscle</tissue>
    </source>
</reference>
<feature type="region of interest" description="Disordered" evidence="1">
    <location>
        <begin position="850"/>
        <end position="886"/>
    </location>
</feature>
<evidence type="ECO:0000313" key="3">
    <source>
        <dbReference type="Proteomes" id="UP001159363"/>
    </source>
</evidence>
<protein>
    <submittedName>
        <fullName evidence="2">Uncharacterized protein</fullName>
    </submittedName>
</protein>
<sequence>MHFRGWMISNVTCIKCLPANHGRSVSEYYITTGPVKVLQAPSRTVGFTRRFHTFSSLHATNTSLAVVPQSPVDVHTTLHSRTLASQSHQNILASSLNVSGTLAGERRSVTPASLAAVGIHGIPRRGKSGGRERIVKGRGEGEVGLRLRRGEAESAPTAARQLGRPGRASKNNQSPAAGDRACRLTPYQLRAKIGQLSAGLVGTVCSRLTINQFLMIAPSVRIRVHNARFDELQARLCSPMYKYADINCTLVVCCHIARRRLYQRSPGGVKHSISTLTSHPGEPGPIPGRATGFSQVGIVPDDAVGRRVFSGISRFPRSFIPALLHIHLNRPPGEVEARYGATPQCKGGGEREIYEETPLISGIVRLDSHMRESGVTRPGIRLADPRISHKGHDQNTFLCELCRPQVSLICNTPSTVETRTEHANLQLEMARNIQALPWFQPGTSHIVGYRSSRRSVCANRRLRLPSRQFSTGCFIDGGSCTLMWSIAWFRSEPNVLGRVRLLYECWNGNEGQNPSLKLDADITLIITKSCKPPGILRQNSQENDFALAVPQDIIYRSAPTDLFARHFNALYLLERNSCVIAILDALGGGNRKSLRKPADQRHRPARFPHAKIRSDPAGDSTRIALVVGEQANRSASVAPQARLQRAAFVCYFSDWAFSFTSRPAGLQTTGKSCRKRVCDNLDIEIAANEHMCLNRTYNFLYREVSGFVVYGALLVQRHFQDARCRGSTLPTKTSLHRPPLRDKIRSDTIETSACVRRRTARSVRPHFPSLLRGRRALPSPPFARKAGGRRSAMAAGAGGPARSPSQPFHSASQTSFPPPPDMQLASAGPRCRIAQNPLVSCPAGGVRVSAALKGGPRSRPASKGRWRDSAGAPLRRAARSVGRRRQSWPVVPPMHKWHRGLSSVSCSKVNIHVGTGQCRGGGSKKRKGKCRLVCAEYFWCVDVGFLFGKGRACRALVEMKGPERIIDKFNRKKNSAILMTTVDSDHRREIMRRTFVDYRNNMGFELASV</sequence>
<dbReference type="Proteomes" id="UP001159363">
    <property type="component" value="Chromosome 2"/>
</dbReference>
<accession>A0ABQ9IC23</accession>
<feature type="compositionally biased region" description="Polar residues" evidence="1">
    <location>
        <begin position="803"/>
        <end position="815"/>
    </location>
</feature>
<dbReference type="EMBL" id="JARBHB010000002">
    <property type="protein sequence ID" value="KAJ8894224.1"/>
    <property type="molecule type" value="Genomic_DNA"/>
</dbReference>
<feature type="compositionally biased region" description="Basic residues" evidence="1">
    <location>
        <begin position="876"/>
        <end position="886"/>
    </location>
</feature>
<evidence type="ECO:0000313" key="2">
    <source>
        <dbReference type="EMBL" id="KAJ8894224.1"/>
    </source>
</evidence>
<evidence type="ECO:0000256" key="1">
    <source>
        <dbReference type="SAM" id="MobiDB-lite"/>
    </source>
</evidence>
<feature type="region of interest" description="Disordered" evidence="1">
    <location>
        <begin position="765"/>
        <end position="826"/>
    </location>
</feature>
<feature type="compositionally biased region" description="Low complexity" evidence="1">
    <location>
        <begin position="783"/>
        <end position="795"/>
    </location>
</feature>
<proteinExistence type="predicted"/>
<gene>
    <name evidence="2" type="ORF">PR048_006836</name>
</gene>